<proteinExistence type="predicted"/>
<dbReference type="EMBL" id="QSKV01000004">
    <property type="protein sequence ID" value="RHE93112.1"/>
    <property type="molecule type" value="Genomic_DNA"/>
</dbReference>
<sequence>MGKMTLKLYVFLFLGLFSMGAKCQEVALKSNLLYDVFATLNAGVEVGLADRWTLDVSANYNGWTLSHDRKWKHWLLQPEARYWFCDRWAGHFVGAHALAGQYNVGNLDNNLSFLGTDFSRLSDKRYQGWFAGLGLVYGHSWILNKHWNLEALFGFGWIYTRYDVYPCAHCGTKVAEDKPHNYIGPTKAAINLVYTF</sequence>
<accession>A0A414LEP7</accession>
<dbReference type="SUPFAM" id="SSF103515">
    <property type="entry name" value="Autotransporter"/>
    <property type="match status" value="1"/>
</dbReference>
<protein>
    <submittedName>
        <fullName evidence="1">DUF3575 domain-containing protein</fullName>
    </submittedName>
</protein>
<dbReference type="AlphaFoldDB" id="A0A414LEP7"/>
<name>A0A414LEP7_9BACE</name>
<organism evidence="1 2">
    <name type="scientific">Bacteroides intestinalis</name>
    <dbReference type="NCBI Taxonomy" id="329854"/>
    <lineage>
        <taxon>Bacteria</taxon>
        <taxon>Pseudomonadati</taxon>
        <taxon>Bacteroidota</taxon>
        <taxon>Bacteroidia</taxon>
        <taxon>Bacteroidales</taxon>
        <taxon>Bacteroidaceae</taxon>
        <taxon>Bacteroides</taxon>
    </lineage>
</organism>
<dbReference type="Proteomes" id="UP000285650">
    <property type="component" value="Unassembled WGS sequence"/>
</dbReference>
<gene>
    <name evidence="1" type="ORF">DW712_08325</name>
</gene>
<evidence type="ECO:0000313" key="2">
    <source>
        <dbReference type="Proteomes" id="UP000285650"/>
    </source>
</evidence>
<evidence type="ECO:0000313" key="1">
    <source>
        <dbReference type="EMBL" id="RHE93112.1"/>
    </source>
</evidence>
<reference evidence="1 2" key="1">
    <citation type="submission" date="2018-08" db="EMBL/GenBank/DDBJ databases">
        <title>A genome reference for cultivated species of the human gut microbiota.</title>
        <authorList>
            <person name="Zou Y."/>
            <person name="Xue W."/>
            <person name="Luo G."/>
        </authorList>
    </citation>
    <scope>NUCLEOTIDE SEQUENCE [LARGE SCALE GENOMIC DNA]</scope>
    <source>
        <strain evidence="1 2">AM27-17</strain>
    </source>
</reference>
<dbReference type="InterPro" id="IPR036709">
    <property type="entry name" value="Autotransporte_beta_dom_sf"/>
</dbReference>
<dbReference type="Pfam" id="PF12099">
    <property type="entry name" value="DUF3575"/>
    <property type="match status" value="1"/>
</dbReference>
<comment type="caution">
    <text evidence="1">The sequence shown here is derived from an EMBL/GenBank/DDBJ whole genome shotgun (WGS) entry which is preliminary data.</text>
</comment>
<dbReference type="InterPro" id="IPR021958">
    <property type="entry name" value="DUF3575"/>
</dbReference>